<gene>
    <name evidence="1" type="ORF">Osc7112_1960</name>
</gene>
<evidence type="ECO:0000313" key="2">
    <source>
        <dbReference type="Proteomes" id="UP000010478"/>
    </source>
</evidence>
<dbReference type="HOGENOM" id="CLU_2207386_0_0_3"/>
<dbReference type="STRING" id="179408.Osc7112_1960"/>
<reference evidence="1 2" key="1">
    <citation type="submission" date="2012-05" db="EMBL/GenBank/DDBJ databases">
        <title>Finished chromosome of genome of Oscillatoria sp. PCC 7112.</title>
        <authorList>
            <consortium name="US DOE Joint Genome Institute"/>
            <person name="Gugger M."/>
            <person name="Coursin T."/>
            <person name="Rippka R."/>
            <person name="Tandeau De Marsac N."/>
            <person name="Huntemann M."/>
            <person name="Wei C.-L."/>
            <person name="Han J."/>
            <person name="Detter J.C."/>
            <person name="Han C."/>
            <person name="Tapia R."/>
            <person name="Davenport K."/>
            <person name="Daligault H."/>
            <person name="Erkkila T."/>
            <person name="Gu W."/>
            <person name="Munk A.C.C."/>
            <person name="Teshima H."/>
            <person name="Xu Y."/>
            <person name="Chain P."/>
            <person name="Chen A."/>
            <person name="Krypides N."/>
            <person name="Mavromatis K."/>
            <person name="Markowitz V."/>
            <person name="Szeto E."/>
            <person name="Ivanova N."/>
            <person name="Mikhailova N."/>
            <person name="Ovchinnikova G."/>
            <person name="Pagani I."/>
            <person name="Pati A."/>
            <person name="Goodwin L."/>
            <person name="Peters L."/>
            <person name="Pitluck S."/>
            <person name="Woyke T."/>
            <person name="Kerfeld C."/>
        </authorList>
    </citation>
    <scope>NUCLEOTIDE SEQUENCE [LARGE SCALE GENOMIC DNA]</scope>
    <source>
        <strain evidence="1 2">PCC 7112</strain>
    </source>
</reference>
<organism evidence="1 2">
    <name type="scientific">Phormidium nigroviride PCC 7112</name>
    <dbReference type="NCBI Taxonomy" id="179408"/>
    <lineage>
        <taxon>Bacteria</taxon>
        <taxon>Bacillati</taxon>
        <taxon>Cyanobacteriota</taxon>
        <taxon>Cyanophyceae</taxon>
        <taxon>Oscillatoriophycideae</taxon>
        <taxon>Oscillatoriales</taxon>
        <taxon>Oscillatoriaceae</taxon>
        <taxon>Phormidium</taxon>
    </lineage>
</organism>
<dbReference type="AlphaFoldDB" id="K9VE53"/>
<protein>
    <submittedName>
        <fullName evidence="1">Uncharacterized protein</fullName>
    </submittedName>
</protein>
<keyword evidence="2" id="KW-1185">Reference proteome</keyword>
<sequence>MTDNCGRVSTDSPVKVVNLSRRKRRKPLFHVPIFQTASKENCLGELGRALDKDAETSVNRCRRGGLQTQPVRSAHPTKYEISSGERDFLTTLTGLALPTLQIEKLSR</sequence>
<name>K9VE53_9CYAN</name>
<accession>K9VE53</accession>
<proteinExistence type="predicted"/>
<dbReference type="KEGG" id="oni:Osc7112_1960"/>
<dbReference type="Proteomes" id="UP000010478">
    <property type="component" value="Chromosome"/>
</dbReference>
<dbReference type="EMBL" id="CP003614">
    <property type="protein sequence ID" value="AFZ06438.1"/>
    <property type="molecule type" value="Genomic_DNA"/>
</dbReference>
<evidence type="ECO:0000313" key="1">
    <source>
        <dbReference type="EMBL" id="AFZ06438.1"/>
    </source>
</evidence>